<evidence type="ECO:0008006" key="4">
    <source>
        <dbReference type="Google" id="ProtNLM"/>
    </source>
</evidence>
<keyword evidence="3" id="KW-1185">Reference proteome</keyword>
<proteinExistence type="predicted"/>
<evidence type="ECO:0000313" key="2">
    <source>
        <dbReference type="EMBL" id="SNS84858.1"/>
    </source>
</evidence>
<protein>
    <recommendedName>
        <fullName evidence="4">Ig-like domain-containing protein</fullName>
    </recommendedName>
</protein>
<dbReference type="RefSeq" id="WP_089317095.1">
    <property type="nucleotide sequence ID" value="NZ_FZNP01000038.1"/>
</dbReference>
<feature type="signal peptide" evidence="1">
    <location>
        <begin position="1"/>
        <end position="26"/>
    </location>
</feature>
<keyword evidence="1" id="KW-0732">Signal</keyword>
<dbReference type="AlphaFoldDB" id="A0A239HUR3"/>
<organism evidence="2 3">
    <name type="scientific">Actinomadura mexicana</name>
    <dbReference type="NCBI Taxonomy" id="134959"/>
    <lineage>
        <taxon>Bacteria</taxon>
        <taxon>Bacillati</taxon>
        <taxon>Actinomycetota</taxon>
        <taxon>Actinomycetes</taxon>
        <taxon>Streptosporangiales</taxon>
        <taxon>Thermomonosporaceae</taxon>
        <taxon>Actinomadura</taxon>
    </lineage>
</organism>
<sequence>MAVSRRATRYLRLTAAVLLATSVVSAFSTSPAYASEYVLSYGSLNTNGLPVGSTLGAARHTARDSYFYSAPSVTSPYIKCTAGGLSAIVETNPLAPGTATGSMPVLTSSVCNTTFVGTTGAPTVTWLNLPYYWSVNSSGEFLVMGGPVPPLTLQTVIQTVLGSITCTYVADNDVIRGTFWNTHATIPHSAEFVFQPLVKTSGPVSCPSRLYFHAAYGPMTVTSLLGGPLVHVN</sequence>
<name>A0A239HUR3_9ACTN</name>
<evidence type="ECO:0000313" key="3">
    <source>
        <dbReference type="Proteomes" id="UP000198420"/>
    </source>
</evidence>
<feature type="chain" id="PRO_5038807477" description="Ig-like domain-containing protein" evidence="1">
    <location>
        <begin position="27"/>
        <end position="233"/>
    </location>
</feature>
<accession>A0A239HUR3</accession>
<dbReference type="Proteomes" id="UP000198420">
    <property type="component" value="Unassembled WGS sequence"/>
</dbReference>
<dbReference type="OrthoDB" id="3869471at2"/>
<gene>
    <name evidence="2" type="ORF">SAMN06265355_1381</name>
</gene>
<evidence type="ECO:0000256" key="1">
    <source>
        <dbReference type="SAM" id="SignalP"/>
    </source>
</evidence>
<reference evidence="3" key="1">
    <citation type="submission" date="2017-06" db="EMBL/GenBank/DDBJ databases">
        <authorList>
            <person name="Varghese N."/>
            <person name="Submissions S."/>
        </authorList>
    </citation>
    <scope>NUCLEOTIDE SEQUENCE [LARGE SCALE GENOMIC DNA]</scope>
    <source>
        <strain evidence="3">DSM 44485</strain>
    </source>
</reference>
<dbReference type="EMBL" id="FZNP01000038">
    <property type="protein sequence ID" value="SNS84858.1"/>
    <property type="molecule type" value="Genomic_DNA"/>
</dbReference>